<feature type="domain" description="AB hydrolase-1" evidence="2">
    <location>
        <begin position="10"/>
        <end position="120"/>
    </location>
</feature>
<evidence type="ECO:0000313" key="4">
    <source>
        <dbReference type="Proteomes" id="UP000179076"/>
    </source>
</evidence>
<evidence type="ECO:0000259" key="2">
    <source>
        <dbReference type="Pfam" id="PF12697"/>
    </source>
</evidence>
<dbReference type="Gene3D" id="3.40.50.1820">
    <property type="entry name" value="alpha/beta hydrolase"/>
    <property type="match status" value="1"/>
</dbReference>
<name>A0A1F6V9H8_9PROT</name>
<feature type="transmembrane region" description="Helical" evidence="1">
    <location>
        <begin position="12"/>
        <end position="30"/>
    </location>
</feature>
<dbReference type="EMBL" id="MFSP01000091">
    <property type="protein sequence ID" value="OGI66214.1"/>
    <property type="molecule type" value="Genomic_DNA"/>
</dbReference>
<comment type="caution">
    <text evidence="3">The sequence shown here is derived from an EMBL/GenBank/DDBJ whole genome shotgun (WGS) entry which is preliminary data.</text>
</comment>
<dbReference type="PANTHER" id="PTHR37946">
    <property type="entry name" value="SLL1969 PROTEIN"/>
    <property type="match status" value="1"/>
</dbReference>
<dbReference type="AlphaFoldDB" id="A0A1F6V9H8"/>
<keyword evidence="1" id="KW-1133">Transmembrane helix</keyword>
<dbReference type="SUPFAM" id="SSF53474">
    <property type="entry name" value="alpha/beta-Hydrolases"/>
    <property type="match status" value="1"/>
</dbReference>
<dbReference type="Pfam" id="PF12697">
    <property type="entry name" value="Abhydrolase_6"/>
    <property type="match status" value="1"/>
</dbReference>
<sequence>MNSTGEREPVVLLHGLWFTGWGMTYIAWWLRRNGFRPYLFSYPSVRQSLRANATALRTFSDAISGDAIHFVGHSLGGVVIQTMLACCPPPRPGRVVTLCAPHRGNRAAAHLARRRWGRRMLGASMADLLNGGAPECDLTGRDFGLIRGDRSIGTGRLFSRLDAPNDGVVLLSEAELPGAADSITLHASHSGILLSRRAAAHTDHFLRFGRFNK</sequence>
<keyword evidence="1" id="KW-0812">Transmembrane</keyword>
<protein>
    <recommendedName>
        <fullName evidence="2">AB hydrolase-1 domain-containing protein</fullName>
    </recommendedName>
</protein>
<keyword evidence="1" id="KW-0472">Membrane</keyword>
<dbReference type="InterPro" id="IPR029058">
    <property type="entry name" value="AB_hydrolase_fold"/>
</dbReference>
<evidence type="ECO:0000256" key="1">
    <source>
        <dbReference type="SAM" id="Phobius"/>
    </source>
</evidence>
<organism evidence="3 4">
    <name type="scientific">Candidatus Muproteobacteria bacterium RBG_16_60_9</name>
    <dbReference type="NCBI Taxonomy" id="1817755"/>
    <lineage>
        <taxon>Bacteria</taxon>
        <taxon>Pseudomonadati</taxon>
        <taxon>Pseudomonadota</taxon>
        <taxon>Candidatus Muproteobacteria</taxon>
    </lineage>
</organism>
<dbReference type="PANTHER" id="PTHR37946:SF1">
    <property type="entry name" value="SLL1969 PROTEIN"/>
    <property type="match status" value="1"/>
</dbReference>
<dbReference type="InterPro" id="IPR000073">
    <property type="entry name" value="AB_hydrolase_1"/>
</dbReference>
<gene>
    <name evidence="3" type="ORF">A2W18_05840</name>
</gene>
<accession>A0A1F6V9H8</accession>
<evidence type="ECO:0000313" key="3">
    <source>
        <dbReference type="EMBL" id="OGI66214.1"/>
    </source>
</evidence>
<proteinExistence type="predicted"/>
<reference evidence="3 4" key="1">
    <citation type="journal article" date="2016" name="Nat. Commun.">
        <title>Thousands of microbial genomes shed light on interconnected biogeochemical processes in an aquifer system.</title>
        <authorList>
            <person name="Anantharaman K."/>
            <person name="Brown C.T."/>
            <person name="Hug L.A."/>
            <person name="Sharon I."/>
            <person name="Castelle C.J."/>
            <person name="Probst A.J."/>
            <person name="Thomas B.C."/>
            <person name="Singh A."/>
            <person name="Wilkins M.J."/>
            <person name="Karaoz U."/>
            <person name="Brodie E.L."/>
            <person name="Williams K.H."/>
            <person name="Hubbard S.S."/>
            <person name="Banfield J.F."/>
        </authorList>
    </citation>
    <scope>NUCLEOTIDE SEQUENCE [LARGE SCALE GENOMIC DNA]</scope>
</reference>
<dbReference type="Proteomes" id="UP000179076">
    <property type="component" value="Unassembled WGS sequence"/>
</dbReference>